<organism evidence="2 3">
    <name type="scientific">Imshaugia aleurites</name>
    <dbReference type="NCBI Taxonomy" id="172621"/>
    <lineage>
        <taxon>Eukaryota</taxon>
        <taxon>Fungi</taxon>
        <taxon>Dikarya</taxon>
        <taxon>Ascomycota</taxon>
        <taxon>Pezizomycotina</taxon>
        <taxon>Lecanoromycetes</taxon>
        <taxon>OSLEUM clade</taxon>
        <taxon>Lecanoromycetidae</taxon>
        <taxon>Lecanorales</taxon>
        <taxon>Lecanorineae</taxon>
        <taxon>Parmeliaceae</taxon>
        <taxon>Imshaugia</taxon>
    </lineage>
</organism>
<dbReference type="Proteomes" id="UP000664534">
    <property type="component" value="Unassembled WGS sequence"/>
</dbReference>
<evidence type="ECO:0000256" key="1">
    <source>
        <dbReference type="SAM" id="MobiDB-lite"/>
    </source>
</evidence>
<evidence type="ECO:0000313" key="2">
    <source>
        <dbReference type="EMBL" id="CAF9915627.1"/>
    </source>
</evidence>
<gene>
    <name evidence="2" type="ORF">IMSHALPRED_002657</name>
</gene>
<dbReference type="AlphaFoldDB" id="A0A8H3EZS0"/>
<feature type="region of interest" description="Disordered" evidence="1">
    <location>
        <begin position="1"/>
        <end position="53"/>
    </location>
</feature>
<reference evidence="2" key="1">
    <citation type="submission" date="2021-03" db="EMBL/GenBank/DDBJ databases">
        <authorList>
            <person name="Tagirdzhanova G."/>
        </authorList>
    </citation>
    <scope>NUCLEOTIDE SEQUENCE</scope>
</reference>
<keyword evidence="3" id="KW-1185">Reference proteome</keyword>
<name>A0A8H3EZS0_9LECA</name>
<dbReference type="EMBL" id="CAJPDT010000015">
    <property type="protein sequence ID" value="CAF9915627.1"/>
    <property type="molecule type" value="Genomic_DNA"/>
</dbReference>
<accession>A0A8H3EZS0</accession>
<proteinExistence type="predicted"/>
<protein>
    <submittedName>
        <fullName evidence="2">Uncharacterized protein</fullName>
    </submittedName>
</protein>
<comment type="caution">
    <text evidence="2">The sequence shown here is derived from an EMBL/GenBank/DDBJ whole genome shotgun (WGS) entry which is preliminary data.</text>
</comment>
<sequence length="154" mass="16540">MSSGTKRKAPTGSGDAGGDSSPPPLFKDRNESSESPSSQGPGTPPAEDQHSVNEGMKWVHCIVTSMTASKITVRWDSDYEEKPLPAPFDKNDTMNLTDNLHRVGERNVGLGTKVTLCFARPVSAIMTLGPRTVTVVGNAPANPFKYQHWDVSAT</sequence>
<evidence type="ECO:0000313" key="3">
    <source>
        <dbReference type="Proteomes" id="UP000664534"/>
    </source>
</evidence>